<dbReference type="InterPro" id="IPR020846">
    <property type="entry name" value="MFS_dom"/>
</dbReference>
<dbReference type="RefSeq" id="XP_035347211.1">
    <property type="nucleotide sequence ID" value="XM_035491318.1"/>
</dbReference>
<dbReference type="Proteomes" id="UP000509510">
    <property type="component" value="Chromosome IV"/>
</dbReference>
<keyword evidence="4 9" id="KW-0812">Transmembrane</keyword>
<feature type="transmembrane region" description="Helical" evidence="9">
    <location>
        <begin position="412"/>
        <end position="437"/>
    </location>
</feature>
<evidence type="ECO:0000256" key="2">
    <source>
        <dbReference type="ARBA" id="ARBA00008335"/>
    </source>
</evidence>
<feature type="non-terminal residue" evidence="11">
    <location>
        <position position="1"/>
    </location>
</feature>
<organism evidence="11 12">
    <name type="scientific">Talaromyces rugulosus</name>
    <name type="common">Penicillium rugulosum</name>
    <dbReference type="NCBI Taxonomy" id="121627"/>
    <lineage>
        <taxon>Eukaryota</taxon>
        <taxon>Fungi</taxon>
        <taxon>Dikarya</taxon>
        <taxon>Ascomycota</taxon>
        <taxon>Pezizomycotina</taxon>
        <taxon>Eurotiomycetes</taxon>
        <taxon>Eurotiomycetidae</taxon>
        <taxon>Eurotiales</taxon>
        <taxon>Trichocomaceae</taxon>
        <taxon>Talaromyces</taxon>
        <taxon>Talaromyces sect. Islandici</taxon>
    </lineage>
</organism>
<keyword evidence="7" id="KW-0325">Glycoprotein</keyword>
<dbReference type="Pfam" id="PF07690">
    <property type="entry name" value="MFS_1"/>
    <property type="match status" value="1"/>
</dbReference>
<evidence type="ECO:0000256" key="5">
    <source>
        <dbReference type="ARBA" id="ARBA00022989"/>
    </source>
</evidence>
<feature type="transmembrane region" description="Helical" evidence="9">
    <location>
        <begin position="120"/>
        <end position="137"/>
    </location>
</feature>
<accession>A0A7H8R4E1</accession>
<name>A0A7H8R4E1_TALRU</name>
<evidence type="ECO:0000256" key="9">
    <source>
        <dbReference type="SAM" id="Phobius"/>
    </source>
</evidence>
<evidence type="ECO:0000256" key="7">
    <source>
        <dbReference type="ARBA" id="ARBA00023180"/>
    </source>
</evidence>
<comment type="similarity">
    <text evidence="2">Belongs to the major facilitator superfamily.</text>
</comment>
<evidence type="ECO:0000256" key="6">
    <source>
        <dbReference type="ARBA" id="ARBA00023136"/>
    </source>
</evidence>
<dbReference type="Gene3D" id="1.20.1720.10">
    <property type="entry name" value="Multidrug resistance protein D"/>
    <property type="match status" value="1"/>
</dbReference>
<evidence type="ECO:0000313" key="11">
    <source>
        <dbReference type="EMBL" id="QKX61036.1"/>
    </source>
</evidence>
<protein>
    <recommendedName>
        <fullName evidence="10">Major facilitator superfamily (MFS) profile domain-containing protein</fullName>
    </recommendedName>
</protein>
<feature type="domain" description="Major facilitator superfamily (MFS) profile" evidence="10">
    <location>
        <begin position="26"/>
        <end position="519"/>
    </location>
</feature>
<feature type="transmembrane region" description="Helical" evidence="9">
    <location>
        <begin position="353"/>
        <end position="372"/>
    </location>
</feature>
<dbReference type="GO" id="GO:0022857">
    <property type="term" value="F:transmembrane transporter activity"/>
    <property type="evidence" value="ECO:0007669"/>
    <property type="project" value="InterPro"/>
</dbReference>
<dbReference type="InterPro" id="IPR011701">
    <property type="entry name" value="MFS"/>
</dbReference>
<feature type="transmembrane region" description="Helical" evidence="9">
    <location>
        <begin position="247"/>
        <end position="266"/>
    </location>
</feature>
<comment type="subcellular location">
    <subcellularLocation>
        <location evidence="1">Membrane</location>
        <topology evidence="1">Multi-pass membrane protein</topology>
    </subcellularLocation>
</comment>
<dbReference type="PROSITE" id="PS50850">
    <property type="entry name" value="MFS"/>
    <property type="match status" value="1"/>
</dbReference>
<evidence type="ECO:0000256" key="4">
    <source>
        <dbReference type="ARBA" id="ARBA00022692"/>
    </source>
</evidence>
<feature type="transmembrane region" description="Helical" evidence="9">
    <location>
        <begin position="91"/>
        <end position="114"/>
    </location>
</feature>
<dbReference type="PANTHER" id="PTHR23501:SF187">
    <property type="entry name" value="MAJOR FACILITATOR SUPERFAMILY (MFS) PROFILE DOMAIN-CONTAINING PROTEIN"/>
    <property type="match status" value="1"/>
</dbReference>
<keyword evidence="3" id="KW-0813">Transport</keyword>
<reference evidence="12" key="1">
    <citation type="submission" date="2020-06" db="EMBL/GenBank/DDBJ databases">
        <title>A chromosome-scale genome assembly of Talaromyces rugulosus W13939.</title>
        <authorList>
            <person name="Wang B."/>
            <person name="Guo L."/>
            <person name="Ye K."/>
            <person name="Wang L."/>
        </authorList>
    </citation>
    <scope>NUCLEOTIDE SEQUENCE [LARGE SCALE GENOMIC DNA]</scope>
    <source>
        <strain evidence="12">W13939</strain>
    </source>
</reference>
<dbReference type="GO" id="GO:0005886">
    <property type="term" value="C:plasma membrane"/>
    <property type="evidence" value="ECO:0007669"/>
    <property type="project" value="TreeGrafter"/>
</dbReference>
<evidence type="ECO:0000256" key="8">
    <source>
        <dbReference type="SAM" id="MobiDB-lite"/>
    </source>
</evidence>
<dbReference type="InterPro" id="IPR036259">
    <property type="entry name" value="MFS_trans_sf"/>
</dbReference>
<dbReference type="SUPFAM" id="SSF103473">
    <property type="entry name" value="MFS general substrate transporter"/>
    <property type="match status" value="1"/>
</dbReference>
<feature type="transmembrane region" description="Helical" evidence="9">
    <location>
        <begin position="21"/>
        <end position="40"/>
    </location>
</feature>
<dbReference type="PRINTS" id="PR01036">
    <property type="entry name" value="TCRTETB"/>
</dbReference>
<dbReference type="EMBL" id="CP055901">
    <property type="protein sequence ID" value="QKX61036.1"/>
    <property type="molecule type" value="Genomic_DNA"/>
</dbReference>
<dbReference type="Gene3D" id="1.20.1250.20">
    <property type="entry name" value="MFS general substrate transporter like domains"/>
    <property type="match status" value="1"/>
</dbReference>
<keyword evidence="6 9" id="KW-0472">Membrane</keyword>
<dbReference type="KEGG" id="trg:TRUGW13939_08182"/>
<dbReference type="AlphaFoldDB" id="A0A7H8R4E1"/>
<feature type="transmembrane region" description="Helical" evidence="9">
    <location>
        <begin position="149"/>
        <end position="173"/>
    </location>
</feature>
<feature type="transmembrane region" description="Helical" evidence="9">
    <location>
        <begin position="287"/>
        <end position="312"/>
    </location>
</feature>
<evidence type="ECO:0000256" key="1">
    <source>
        <dbReference type="ARBA" id="ARBA00004141"/>
    </source>
</evidence>
<keyword evidence="5 9" id="KW-1133">Transmembrane helix</keyword>
<evidence type="ECO:0000256" key="3">
    <source>
        <dbReference type="ARBA" id="ARBA00022448"/>
    </source>
</evidence>
<sequence length="550" mass="59688">METSSSSPPKSVEPAPFKPSLQVYAIVIGLGITNLLAALENTVLTIAAPVVLTDLELGDNFIWVTNAFFLTSTAILPLFGQFSNIFGRRYVMLAAVAIFVLGSGICGGASTGAMLISGRAIQGVGSGGIIMLSSIIISDLVPLRQRGNFSAILMSILGVGSALGPLIGGAIVSSTSWRWVFYLNLPIGGVAFVLLFVFLRVKYNKEMTFWQKIKRIDLIGNVILIASTVSILYALSYAGTRYPWRSWHTFVPLLVGFLGLFIFVWLQTTGISAEPLMPTRFFRAPTSIILAINTFLYSALLYWCLFFLPVFFQSVKLYSPRRAGVALLPISLLGIPGSIVGGVALVRWGRYKPIHIFAFALQTLGLGLFTLFREDTSVAEWAVFQCIVAFGGGVIFTTMLPAFQAFIRERDIAACTAAWYFIRLFGHIWGVAIPAAIFNQRIDTLLDQGAISDPRVSKIIAAGGAYQAASAAFVKQFPASLQLEIRSVYSQAIQRVFQVSIAFAGVAFLLALFEKEIGLRKTLETDFGLEKDGTGREVGSERGVEGSKDG</sequence>
<gene>
    <name evidence="11" type="ORF">TRUGW13939_08182</name>
</gene>
<dbReference type="GeneID" id="55995671"/>
<dbReference type="PANTHER" id="PTHR23501">
    <property type="entry name" value="MAJOR FACILITATOR SUPERFAMILY"/>
    <property type="match status" value="1"/>
</dbReference>
<dbReference type="OrthoDB" id="10021397at2759"/>
<feature type="transmembrane region" description="Helical" evidence="9">
    <location>
        <begin position="60"/>
        <end position="79"/>
    </location>
</feature>
<feature type="transmembrane region" description="Helical" evidence="9">
    <location>
        <begin position="496"/>
        <end position="513"/>
    </location>
</feature>
<feature type="transmembrane region" description="Helical" evidence="9">
    <location>
        <begin position="218"/>
        <end position="235"/>
    </location>
</feature>
<evidence type="ECO:0000313" key="12">
    <source>
        <dbReference type="Proteomes" id="UP000509510"/>
    </source>
</evidence>
<feature type="transmembrane region" description="Helical" evidence="9">
    <location>
        <begin position="179"/>
        <end position="198"/>
    </location>
</feature>
<feature type="region of interest" description="Disordered" evidence="8">
    <location>
        <begin position="531"/>
        <end position="550"/>
    </location>
</feature>
<evidence type="ECO:0000259" key="10">
    <source>
        <dbReference type="PROSITE" id="PS50850"/>
    </source>
</evidence>
<keyword evidence="12" id="KW-1185">Reference proteome</keyword>
<feature type="transmembrane region" description="Helical" evidence="9">
    <location>
        <begin position="378"/>
        <end position="400"/>
    </location>
</feature>
<proteinExistence type="inferred from homology"/>
<feature type="transmembrane region" description="Helical" evidence="9">
    <location>
        <begin position="324"/>
        <end position="346"/>
    </location>
</feature>